<name>A0A0B4S076_9FIRM</name>
<accession>A0A0B4S076</accession>
<dbReference type="STRING" id="33033.NW74_01735"/>
<keyword evidence="2" id="KW-1185">Reference proteome</keyword>
<evidence type="ECO:0000313" key="2">
    <source>
        <dbReference type="Proteomes" id="UP000031386"/>
    </source>
</evidence>
<dbReference type="AlphaFoldDB" id="A0A0B4S076"/>
<evidence type="ECO:0008006" key="3">
    <source>
        <dbReference type="Google" id="ProtNLM"/>
    </source>
</evidence>
<protein>
    <recommendedName>
        <fullName evidence="3">DNA polymerase III subunit delta</fullName>
    </recommendedName>
</protein>
<reference evidence="1 2" key="1">
    <citation type="submission" date="2014-10" db="EMBL/GenBank/DDBJ databases">
        <title>Complete genome sequence of Parvimonas micra KCOM 1535 (= ChDC B708).</title>
        <authorList>
            <person name="Kook J.-K."/>
            <person name="Park S.-N."/>
            <person name="Lim Y.K."/>
            <person name="Roh H."/>
        </authorList>
    </citation>
    <scope>NUCLEOTIDE SEQUENCE [LARGE SCALE GENOMIC DNA]</scope>
    <source>
        <strain evidence="2">KCOM 1535 / ChDC B708</strain>
    </source>
</reference>
<sequence length="268" mass="31611">MNYALFKEKIEFFDFSQNYIVEGSETFLDSVSKELTLKVLNPGDDFKIFREIEEQTHPDLMIVESERNNISIDSIREMIKYVQKRPLEGKYKLVIIKGGQFLRAESSNALLKTLEESFDYVIICILVDSRYKLLSTIRSRCIFVSEVNSSENFDYSDYGRLLDILSLALKGEFLAIYDSKNKEYLLSLKEDRNFIPLLYNFFKEFYIFLETGKDVSNEDILKIFKNNINYDKDKLLKILDTINIVRENLYNNVNFQLSIEKIFITILR</sequence>
<gene>
    <name evidence="1" type="ORF">NW74_01735</name>
</gene>
<dbReference type="Gene3D" id="3.40.50.300">
    <property type="entry name" value="P-loop containing nucleotide triphosphate hydrolases"/>
    <property type="match status" value="1"/>
</dbReference>
<proteinExistence type="predicted"/>
<dbReference type="RefSeq" id="WP_041953576.1">
    <property type="nucleotide sequence ID" value="NZ_CP009761.1"/>
</dbReference>
<organism evidence="1 2">
    <name type="scientific">Parvimonas micra</name>
    <dbReference type="NCBI Taxonomy" id="33033"/>
    <lineage>
        <taxon>Bacteria</taxon>
        <taxon>Bacillati</taxon>
        <taxon>Bacillota</taxon>
        <taxon>Tissierellia</taxon>
        <taxon>Tissierellales</taxon>
        <taxon>Peptoniphilaceae</taxon>
        <taxon>Parvimonas</taxon>
    </lineage>
</organism>
<dbReference type="Pfam" id="PF13177">
    <property type="entry name" value="DNA_pol3_delta2"/>
    <property type="match status" value="1"/>
</dbReference>
<dbReference type="Proteomes" id="UP000031386">
    <property type="component" value="Chromosome"/>
</dbReference>
<dbReference type="KEGG" id="pmic:NW74_01735"/>
<dbReference type="SUPFAM" id="SSF52540">
    <property type="entry name" value="P-loop containing nucleoside triphosphate hydrolases"/>
    <property type="match status" value="1"/>
</dbReference>
<evidence type="ECO:0000313" key="1">
    <source>
        <dbReference type="EMBL" id="AIZ36163.1"/>
    </source>
</evidence>
<dbReference type="InterPro" id="IPR027417">
    <property type="entry name" value="P-loop_NTPase"/>
</dbReference>
<dbReference type="EMBL" id="CP009761">
    <property type="protein sequence ID" value="AIZ36163.1"/>
    <property type="molecule type" value="Genomic_DNA"/>
</dbReference>
<dbReference type="OrthoDB" id="9810148at2"/>